<reference evidence="1 2" key="1">
    <citation type="submission" date="2020-04" db="EMBL/GenBank/DDBJ databases">
        <title>Perkinsus olseni comparative genomics.</title>
        <authorList>
            <person name="Bogema D.R."/>
        </authorList>
    </citation>
    <scope>NUCLEOTIDE SEQUENCE [LARGE SCALE GENOMIC DNA]</scope>
    <source>
        <strain evidence="1">00978-12</strain>
    </source>
</reference>
<evidence type="ECO:0000313" key="2">
    <source>
        <dbReference type="Proteomes" id="UP000541610"/>
    </source>
</evidence>
<dbReference type="EMBL" id="JABANP010000033">
    <property type="protein sequence ID" value="KAF4694360.1"/>
    <property type="molecule type" value="Genomic_DNA"/>
</dbReference>
<organism evidence="1 2">
    <name type="scientific">Perkinsus olseni</name>
    <name type="common">Perkinsus atlanticus</name>
    <dbReference type="NCBI Taxonomy" id="32597"/>
    <lineage>
        <taxon>Eukaryota</taxon>
        <taxon>Sar</taxon>
        <taxon>Alveolata</taxon>
        <taxon>Perkinsozoa</taxon>
        <taxon>Perkinsea</taxon>
        <taxon>Perkinsida</taxon>
        <taxon>Perkinsidae</taxon>
        <taxon>Perkinsus</taxon>
    </lineage>
</organism>
<name>A0A7J6PFW7_PEROL</name>
<comment type="caution">
    <text evidence="1">The sequence shown here is derived from an EMBL/GenBank/DDBJ whole genome shotgun (WGS) entry which is preliminary data.</text>
</comment>
<proteinExistence type="predicted"/>
<gene>
    <name evidence="1" type="ORF">FOZ60_008231</name>
</gene>
<dbReference type="Proteomes" id="UP000541610">
    <property type="component" value="Unassembled WGS sequence"/>
</dbReference>
<sequence>MPEPTNSSGRPSMKPNGLSCPRHISIGLIPRFIQYGIPRPSFAEDLSPSRQLVFNSPISRSTSPSSINLVHRTSSSIYSELESRVEPKYHQMVDFLGDALGPERDQQNRIGDIALLRHLAYMACANQSLKEVGHAVEVPSSSTCRLQRPAYSSMDTNTK</sequence>
<protein>
    <submittedName>
        <fullName evidence="1">Uncharacterized protein</fullName>
    </submittedName>
</protein>
<dbReference type="AlphaFoldDB" id="A0A7J6PFW7"/>
<accession>A0A7J6PFW7</accession>
<evidence type="ECO:0000313" key="1">
    <source>
        <dbReference type="EMBL" id="KAF4694360.1"/>
    </source>
</evidence>